<sequence length="486" mass="56425">MKRIIVDINHAQSRIALADNEELIEFYIERPKDKRIVGNIYKGKVENVLPGMQAAFINIGIEKNAFLYVKDTLTLLNQQDRDEDELPPINQILKRGQEIMVQVIKEPIDQKGARVSADITIPGRYLVLMPTVDYIGISRRIQDDHERERLKSIAQEIIPSNMGVIIRTEAKDIEKEEFVQDLNFLLKMWEKIDYQYKLVLAPRALHEELELIYRTVRDLFTKEIDEFIINEKDHYKKVLEMVDMISPTLKDKVHYYKEDLDIFSHYHIRSQIDEMLSNKVWLDSGGYIVIDRTEALTVVDVNTGKFVGSINLQDTVLKTNLEAAQEIAKQLRLRNIGGIIIIDFIDMKSPQDEEKVLSKLKDALKKDKTRTNVLGITSLGLVEMTRKKVRKSIGKILQEPCPLCNGTGQVLSIDSILVEIDEFFMRNPHFKEEKTMYLHLNPHIALMLEQEEDHSLEQLENKYHMIFKIVANDALSHDQVRVLKHE</sequence>
<evidence type="ECO:0000256" key="15">
    <source>
        <dbReference type="ARBA" id="ARBA00022884"/>
    </source>
</evidence>
<dbReference type="InterPro" id="IPR048583">
    <property type="entry name" value="RNase_E_G_thioredoxin-like"/>
</dbReference>
<dbReference type="CDD" id="cd04453">
    <property type="entry name" value="S1_RNase_E"/>
    <property type="match status" value="1"/>
</dbReference>
<keyword evidence="18" id="KW-1185">Reference proteome</keyword>
<comment type="caution">
    <text evidence="17">The sequence shown here is derived from an EMBL/GenBank/DDBJ whole genome shotgun (WGS) entry which is preliminary data.</text>
</comment>
<dbReference type="GO" id="GO:0019843">
    <property type="term" value="F:rRNA binding"/>
    <property type="evidence" value="ECO:0007669"/>
    <property type="project" value="UniProtKB-KW"/>
</dbReference>
<reference evidence="17" key="1">
    <citation type="submission" date="2022-07" db="EMBL/GenBank/DDBJ databases">
        <title>Enhanced cultured diversity of the mouse gut microbiota enables custom-made synthetic communities.</title>
        <authorList>
            <person name="Afrizal A."/>
        </authorList>
    </citation>
    <scope>NUCLEOTIDE SEQUENCE</scope>
    <source>
        <strain evidence="17">DSM 28593</strain>
    </source>
</reference>
<evidence type="ECO:0000313" key="18">
    <source>
        <dbReference type="Proteomes" id="UP001205748"/>
    </source>
</evidence>
<evidence type="ECO:0000256" key="11">
    <source>
        <dbReference type="ARBA" id="ARBA00022730"/>
    </source>
</evidence>
<evidence type="ECO:0000256" key="3">
    <source>
        <dbReference type="ARBA" id="ARBA00005663"/>
    </source>
</evidence>
<comment type="subcellular location">
    <subcellularLocation>
        <location evidence="2">Cytoplasm</location>
    </subcellularLocation>
</comment>
<dbReference type="GO" id="GO:0000049">
    <property type="term" value="F:tRNA binding"/>
    <property type="evidence" value="ECO:0007669"/>
    <property type="project" value="UniProtKB-KW"/>
</dbReference>
<keyword evidence="14" id="KW-0460">Magnesium</keyword>
<dbReference type="GO" id="GO:0046872">
    <property type="term" value="F:metal ion binding"/>
    <property type="evidence" value="ECO:0007669"/>
    <property type="project" value="UniProtKB-KW"/>
</dbReference>
<dbReference type="PANTHER" id="PTHR30001">
    <property type="entry name" value="RIBONUCLEASE"/>
    <property type="match status" value="1"/>
</dbReference>
<dbReference type="EMBL" id="JANKAS010000015">
    <property type="protein sequence ID" value="MCR1899913.1"/>
    <property type="molecule type" value="Genomic_DNA"/>
</dbReference>
<keyword evidence="12" id="KW-0255">Endonuclease</keyword>
<dbReference type="PROSITE" id="PS50126">
    <property type="entry name" value="S1"/>
    <property type="match status" value="1"/>
</dbReference>
<evidence type="ECO:0000256" key="9">
    <source>
        <dbReference type="ARBA" id="ARBA00022722"/>
    </source>
</evidence>
<dbReference type="Pfam" id="PF10150">
    <property type="entry name" value="RNase_E_G"/>
    <property type="match status" value="1"/>
</dbReference>
<dbReference type="Pfam" id="PF20833">
    <property type="entry name" value="RNase_E_G_Thio"/>
    <property type="match status" value="1"/>
</dbReference>
<comment type="similarity">
    <text evidence="3">Belongs to the RNase E/G family. RNase G subfamily.</text>
</comment>
<evidence type="ECO:0000256" key="14">
    <source>
        <dbReference type="ARBA" id="ARBA00022842"/>
    </source>
</evidence>
<evidence type="ECO:0000256" key="13">
    <source>
        <dbReference type="ARBA" id="ARBA00022801"/>
    </source>
</evidence>
<evidence type="ECO:0000256" key="12">
    <source>
        <dbReference type="ARBA" id="ARBA00022759"/>
    </source>
</evidence>
<dbReference type="Proteomes" id="UP001205748">
    <property type="component" value="Unassembled WGS sequence"/>
</dbReference>
<dbReference type="Gene3D" id="3.40.1260.20">
    <property type="entry name" value="Ribonuclease E, catalytic domain"/>
    <property type="match status" value="1"/>
</dbReference>
<keyword evidence="8" id="KW-0819">tRNA processing</keyword>
<organism evidence="17 18">
    <name type="scientific">Irregularibacter muris</name>
    <dbReference type="NCBI Taxonomy" id="1796619"/>
    <lineage>
        <taxon>Bacteria</taxon>
        <taxon>Bacillati</taxon>
        <taxon>Bacillota</taxon>
        <taxon>Clostridia</taxon>
        <taxon>Eubacteriales</taxon>
        <taxon>Eubacteriaceae</taxon>
        <taxon>Irregularibacter</taxon>
    </lineage>
</organism>
<comment type="cofactor">
    <cofactor evidence="1">
        <name>Mg(2+)</name>
        <dbReference type="ChEBI" id="CHEBI:18420"/>
    </cofactor>
</comment>
<dbReference type="GO" id="GO:0016787">
    <property type="term" value="F:hydrolase activity"/>
    <property type="evidence" value="ECO:0007669"/>
    <property type="project" value="UniProtKB-KW"/>
</dbReference>
<evidence type="ECO:0000256" key="5">
    <source>
        <dbReference type="ARBA" id="ARBA00022490"/>
    </source>
</evidence>
<evidence type="ECO:0000256" key="6">
    <source>
        <dbReference type="ARBA" id="ARBA00022552"/>
    </source>
</evidence>
<dbReference type="GO" id="GO:0005737">
    <property type="term" value="C:cytoplasm"/>
    <property type="evidence" value="ECO:0007669"/>
    <property type="project" value="UniProtKB-SubCell"/>
</dbReference>
<evidence type="ECO:0000256" key="1">
    <source>
        <dbReference type="ARBA" id="ARBA00001946"/>
    </source>
</evidence>
<proteinExistence type="inferred from homology"/>
<evidence type="ECO:0000259" key="16">
    <source>
        <dbReference type="PROSITE" id="PS50126"/>
    </source>
</evidence>
<feature type="domain" description="S1 motif" evidence="16">
    <location>
        <begin position="38"/>
        <end position="118"/>
    </location>
</feature>
<dbReference type="SMART" id="SM00316">
    <property type="entry name" value="S1"/>
    <property type="match status" value="1"/>
</dbReference>
<keyword evidence="5" id="KW-0963">Cytoplasm</keyword>
<evidence type="ECO:0000256" key="2">
    <source>
        <dbReference type="ARBA" id="ARBA00004496"/>
    </source>
</evidence>
<evidence type="ECO:0000256" key="10">
    <source>
        <dbReference type="ARBA" id="ARBA00022723"/>
    </source>
</evidence>
<evidence type="ECO:0000256" key="8">
    <source>
        <dbReference type="ARBA" id="ARBA00022694"/>
    </source>
</evidence>
<dbReference type="NCBIfam" id="TIGR00757">
    <property type="entry name" value="RNaseEG"/>
    <property type="match status" value="1"/>
</dbReference>
<keyword evidence="9" id="KW-0540">Nuclease</keyword>
<dbReference type="RefSeq" id="WP_257532712.1">
    <property type="nucleotide sequence ID" value="NZ_JANKAS010000015.1"/>
</dbReference>
<keyword evidence="10" id="KW-0479">Metal-binding</keyword>
<dbReference type="Gene3D" id="2.40.50.140">
    <property type="entry name" value="Nucleic acid-binding proteins"/>
    <property type="match status" value="1"/>
</dbReference>
<dbReference type="InterPro" id="IPR004659">
    <property type="entry name" value="RNase_E/G"/>
</dbReference>
<dbReference type="SUPFAM" id="SSF50249">
    <property type="entry name" value="Nucleic acid-binding proteins"/>
    <property type="match status" value="1"/>
</dbReference>
<keyword evidence="15" id="KW-0694">RNA-binding</keyword>
<dbReference type="GO" id="GO:0006364">
    <property type="term" value="P:rRNA processing"/>
    <property type="evidence" value="ECO:0007669"/>
    <property type="project" value="UniProtKB-KW"/>
</dbReference>
<evidence type="ECO:0000256" key="4">
    <source>
        <dbReference type="ARBA" id="ARBA00017719"/>
    </source>
</evidence>
<keyword evidence="13" id="KW-0378">Hydrolase</keyword>
<dbReference type="InterPro" id="IPR003029">
    <property type="entry name" value="S1_domain"/>
</dbReference>
<dbReference type="PANTHER" id="PTHR30001:SF0">
    <property type="entry name" value="RIBONUCLEASE G"/>
    <property type="match status" value="1"/>
</dbReference>
<keyword evidence="11" id="KW-0699">rRNA-binding</keyword>
<dbReference type="GO" id="GO:0004540">
    <property type="term" value="F:RNA nuclease activity"/>
    <property type="evidence" value="ECO:0007669"/>
    <property type="project" value="InterPro"/>
</dbReference>
<dbReference type="InterPro" id="IPR012340">
    <property type="entry name" value="NA-bd_OB-fold"/>
</dbReference>
<keyword evidence="7" id="KW-0820">tRNA-binding</keyword>
<evidence type="ECO:0000313" key="17">
    <source>
        <dbReference type="EMBL" id="MCR1899913.1"/>
    </source>
</evidence>
<evidence type="ECO:0000256" key="7">
    <source>
        <dbReference type="ARBA" id="ARBA00022555"/>
    </source>
</evidence>
<dbReference type="GO" id="GO:0008033">
    <property type="term" value="P:tRNA processing"/>
    <property type="evidence" value="ECO:0007669"/>
    <property type="project" value="UniProtKB-KW"/>
</dbReference>
<dbReference type="InterPro" id="IPR019307">
    <property type="entry name" value="RNA-bd_AU-1/RNase_E/G"/>
</dbReference>
<accession>A0AAE3L4D5</accession>
<name>A0AAE3L4D5_9FIRM</name>
<dbReference type="GO" id="GO:0004519">
    <property type="term" value="F:endonuclease activity"/>
    <property type="evidence" value="ECO:0007669"/>
    <property type="project" value="UniProtKB-KW"/>
</dbReference>
<protein>
    <recommendedName>
        <fullName evidence="4">Ribonuclease G</fullName>
    </recommendedName>
</protein>
<dbReference type="AlphaFoldDB" id="A0AAE3L4D5"/>
<gene>
    <name evidence="17" type="ORF">NSA47_13115</name>
</gene>
<keyword evidence="6" id="KW-0698">rRNA processing</keyword>